<comment type="caution">
    <text evidence="7">The sequence shown here is derived from an EMBL/GenBank/DDBJ whole genome shotgun (WGS) entry which is preliminary data.</text>
</comment>
<dbReference type="InterPro" id="IPR000961">
    <property type="entry name" value="AGC-kinase_C"/>
</dbReference>
<accession>A0A016S1R6</accession>
<evidence type="ECO:0000256" key="1">
    <source>
        <dbReference type="ARBA" id="ARBA00022527"/>
    </source>
</evidence>
<organism evidence="7 8">
    <name type="scientific">Ancylostoma ceylanicum</name>
    <dbReference type="NCBI Taxonomy" id="53326"/>
    <lineage>
        <taxon>Eukaryota</taxon>
        <taxon>Metazoa</taxon>
        <taxon>Ecdysozoa</taxon>
        <taxon>Nematoda</taxon>
        <taxon>Chromadorea</taxon>
        <taxon>Rhabditida</taxon>
        <taxon>Rhabditina</taxon>
        <taxon>Rhabditomorpha</taxon>
        <taxon>Strongyloidea</taxon>
        <taxon>Ancylostomatidae</taxon>
        <taxon>Ancylostomatinae</taxon>
        <taxon>Ancylostoma</taxon>
    </lineage>
</organism>
<evidence type="ECO:0000259" key="6">
    <source>
        <dbReference type="PROSITE" id="PS51285"/>
    </source>
</evidence>
<gene>
    <name evidence="7" type="primary">Acey_s0321.g2414</name>
    <name evidence="7" type="synonym">Acey-tpa-1</name>
    <name evidence="7" type="ORF">Y032_0321g2414</name>
</gene>
<name>A0A016S1R6_9BILA</name>
<reference evidence="8" key="1">
    <citation type="journal article" date="2015" name="Nat. Genet.">
        <title>The genome and transcriptome of the zoonotic hookworm Ancylostoma ceylanicum identify infection-specific gene families.</title>
        <authorList>
            <person name="Schwarz E.M."/>
            <person name="Hu Y."/>
            <person name="Antoshechkin I."/>
            <person name="Miller M.M."/>
            <person name="Sternberg P.W."/>
            <person name="Aroian R.V."/>
        </authorList>
    </citation>
    <scope>NUCLEOTIDE SEQUENCE</scope>
    <source>
        <strain evidence="8">HY135</strain>
    </source>
</reference>
<dbReference type="AlphaFoldDB" id="A0A016S1R6"/>
<evidence type="ECO:0000256" key="2">
    <source>
        <dbReference type="ARBA" id="ARBA00022679"/>
    </source>
</evidence>
<dbReference type="InterPro" id="IPR017892">
    <property type="entry name" value="Pkinase_C"/>
</dbReference>
<dbReference type="Gene3D" id="3.30.200.20">
    <property type="entry name" value="Phosphorylase Kinase, domain 1"/>
    <property type="match status" value="1"/>
</dbReference>
<evidence type="ECO:0000313" key="8">
    <source>
        <dbReference type="Proteomes" id="UP000024635"/>
    </source>
</evidence>
<evidence type="ECO:0000313" key="7">
    <source>
        <dbReference type="EMBL" id="EYB84199.1"/>
    </source>
</evidence>
<keyword evidence="4" id="KW-0418">Kinase</keyword>
<keyword evidence="5" id="KW-0067">ATP-binding</keyword>
<evidence type="ECO:0000256" key="5">
    <source>
        <dbReference type="ARBA" id="ARBA00022840"/>
    </source>
</evidence>
<dbReference type="EMBL" id="JARK01001657">
    <property type="protein sequence ID" value="EYB84199.1"/>
    <property type="molecule type" value="Genomic_DNA"/>
</dbReference>
<proteinExistence type="predicted"/>
<evidence type="ECO:0000256" key="4">
    <source>
        <dbReference type="ARBA" id="ARBA00022777"/>
    </source>
</evidence>
<protein>
    <recommendedName>
        <fullName evidence="6">AGC-kinase C-terminal domain-containing protein</fullName>
    </recommendedName>
</protein>
<feature type="domain" description="AGC-kinase C-terminal" evidence="6">
    <location>
        <begin position="7"/>
        <end position="108"/>
    </location>
</feature>
<keyword evidence="1" id="KW-0723">Serine/threonine-protein kinase</keyword>
<dbReference type="Pfam" id="PF00433">
    <property type="entry name" value="Pkinase_C"/>
    <property type="match status" value="1"/>
</dbReference>
<dbReference type="GO" id="GO:0004674">
    <property type="term" value="F:protein serine/threonine kinase activity"/>
    <property type="evidence" value="ECO:0007669"/>
    <property type="project" value="UniProtKB-KW"/>
</dbReference>
<dbReference type="GO" id="GO:0005524">
    <property type="term" value="F:ATP binding"/>
    <property type="evidence" value="ECO:0007669"/>
    <property type="project" value="UniProtKB-KW"/>
</dbReference>
<evidence type="ECO:0000256" key="3">
    <source>
        <dbReference type="ARBA" id="ARBA00022741"/>
    </source>
</evidence>
<sequence>MNQTGGRDDEWLECANQSRLVTPPFPHDDTHPYFIRRNRSSDRKATTFPETFIYNPGVSKSSSDASNFDEDFTNEKAALTPVHDKSLLASIDPEAFLNFSYTNPQFLS</sequence>
<keyword evidence="2" id="KW-0808">Transferase</keyword>
<dbReference type="PROSITE" id="PS51285">
    <property type="entry name" value="AGC_KINASE_CTER"/>
    <property type="match status" value="1"/>
</dbReference>
<dbReference type="OrthoDB" id="63267at2759"/>
<keyword evidence="3" id="KW-0547">Nucleotide-binding</keyword>
<dbReference type="Proteomes" id="UP000024635">
    <property type="component" value="Unassembled WGS sequence"/>
</dbReference>
<keyword evidence="8" id="KW-1185">Reference proteome</keyword>